<accession>A0A8S1HK93</accession>
<keyword evidence="3" id="KW-1185">Reference proteome</keyword>
<dbReference type="Proteomes" id="UP000835052">
    <property type="component" value="Unassembled WGS sequence"/>
</dbReference>
<feature type="region of interest" description="Disordered" evidence="1">
    <location>
        <begin position="1"/>
        <end position="35"/>
    </location>
</feature>
<proteinExistence type="predicted"/>
<evidence type="ECO:0000313" key="3">
    <source>
        <dbReference type="Proteomes" id="UP000835052"/>
    </source>
</evidence>
<protein>
    <submittedName>
        <fullName evidence="2">Uncharacterized protein</fullName>
    </submittedName>
</protein>
<evidence type="ECO:0000256" key="1">
    <source>
        <dbReference type="SAM" id="MobiDB-lite"/>
    </source>
</evidence>
<reference evidence="2" key="1">
    <citation type="submission" date="2020-10" db="EMBL/GenBank/DDBJ databases">
        <authorList>
            <person name="Kikuchi T."/>
        </authorList>
    </citation>
    <scope>NUCLEOTIDE SEQUENCE</scope>
    <source>
        <strain evidence="2">NKZ352</strain>
    </source>
</reference>
<name>A0A8S1HK93_9PELO</name>
<sequence>MVEVSSSSGDNLKNRSHAIQMVSSNSTPSTSQDYREHGVYIQDKNEKLSMPKGTTKYEFDQLVTLFMFKITEKKDRLKSKTVFTAKPFSSITFHISKNH</sequence>
<organism evidence="2 3">
    <name type="scientific">Caenorhabditis auriculariae</name>
    <dbReference type="NCBI Taxonomy" id="2777116"/>
    <lineage>
        <taxon>Eukaryota</taxon>
        <taxon>Metazoa</taxon>
        <taxon>Ecdysozoa</taxon>
        <taxon>Nematoda</taxon>
        <taxon>Chromadorea</taxon>
        <taxon>Rhabditida</taxon>
        <taxon>Rhabditina</taxon>
        <taxon>Rhabditomorpha</taxon>
        <taxon>Rhabditoidea</taxon>
        <taxon>Rhabditidae</taxon>
        <taxon>Peloderinae</taxon>
        <taxon>Caenorhabditis</taxon>
    </lineage>
</organism>
<dbReference type="EMBL" id="CAJGYM010000072">
    <property type="protein sequence ID" value="CAD6196424.1"/>
    <property type="molecule type" value="Genomic_DNA"/>
</dbReference>
<gene>
    <name evidence="2" type="ORF">CAUJ_LOCUS12338</name>
</gene>
<feature type="compositionally biased region" description="Polar residues" evidence="1">
    <location>
        <begin position="21"/>
        <end position="32"/>
    </location>
</feature>
<comment type="caution">
    <text evidence="2">The sequence shown here is derived from an EMBL/GenBank/DDBJ whole genome shotgun (WGS) entry which is preliminary data.</text>
</comment>
<feature type="compositionally biased region" description="Polar residues" evidence="1">
    <location>
        <begin position="1"/>
        <end position="11"/>
    </location>
</feature>
<dbReference type="AlphaFoldDB" id="A0A8S1HK93"/>
<evidence type="ECO:0000313" key="2">
    <source>
        <dbReference type="EMBL" id="CAD6196424.1"/>
    </source>
</evidence>